<dbReference type="Pfam" id="PF00001">
    <property type="entry name" value="7tm_1"/>
    <property type="match status" value="1"/>
</dbReference>
<feature type="transmembrane region" description="Helical" evidence="15">
    <location>
        <begin position="48"/>
        <end position="72"/>
    </location>
</feature>
<gene>
    <name evidence="17" type="ORF">scyTo_0013959</name>
</gene>
<dbReference type="PRINTS" id="PR00552">
    <property type="entry name" value="ADENOSINEA1R"/>
</dbReference>
<evidence type="ECO:0000256" key="8">
    <source>
        <dbReference type="ARBA" id="ARBA00023139"/>
    </source>
</evidence>
<keyword evidence="5 15" id="KW-1133">Transmembrane helix</keyword>
<evidence type="ECO:0000313" key="18">
    <source>
        <dbReference type="Proteomes" id="UP000288216"/>
    </source>
</evidence>
<dbReference type="Proteomes" id="UP000288216">
    <property type="component" value="Unassembled WGS sequence"/>
</dbReference>
<evidence type="ECO:0000256" key="12">
    <source>
        <dbReference type="ARBA" id="ARBA00023224"/>
    </source>
</evidence>
<evidence type="ECO:0000256" key="14">
    <source>
        <dbReference type="ARBA" id="ARBA00025048"/>
    </source>
</evidence>
<organism evidence="17 18">
    <name type="scientific">Scyliorhinus torazame</name>
    <name type="common">Cloudy catshark</name>
    <name type="synonym">Catulus torazame</name>
    <dbReference type="NCBI Taxonomy" id="75743"/>
    <lineage>
        <taxon>Eukaryota</taxon>
        <taxon>Metazoa</taxon>
        <taxon>Chordata</taxon>
        <taxon>Craniata</taxon>
        <taxon>Vertebrata</taxon>
        <taxon>Chondrichthyes</taxon>
        <taxon>Elasmobranchii</taxon>
        <taxon>Galeomorphii</taxon>
        <taxon>Galeoidea</taxon>
        <taxon>Carcharhiniformes</taxon>
        <taxon>Scyliorhinidae</taxon>
        <taxon>Scyliorhinus</taxon>
    </lineage>
</organism>
<dbReference type="InterPro" id="IPR000276">
    <property type="entry name" value="GPCR_Rhodpsn"/>
</dbReference>
<keyword evidence="12 15" id="KW-0807">Transducer</keyword>
<keyword evidence="4 15" id="KW-0812">Transmembrane</keyword>
<proteinExistence type="inferred from homology"/>
<evidence type="ECO:0000256" key="11">
    <source>
        <dbReference type="ARBA" id="ARBA00023180"/>
    </source>
</evidence>
<dbReference type="GO" id="GO:0030425">
    <property type="term" value="C:dendrite"/>
    <property type="evidence" value="ECO:0007669"/>
    <property type="project" value="TreeGrafter"/>
</dbReference>
<dbReference type="PROSITE" id="PS50262">
    <property type="entry name" value="G_PROTEIN_RECEP_F1_2"/>
    <property type="match status" value="1"/>
</dbReference>
<dbReference type="GO" id="GO:0045202">
    <property type="term" value="C:synapse"/>
    <property type="evidence" value="ECO:0007669"/>
    <property type="project" value="TreeGrafter"/>
</dbReference>
<dbReference type="OMA" id="FTKVIRM"/>
<dbReference type="PANTHER" id="PTHR24246:SF52">
    <property type="entry name" value="ADENOSINE RECEPTOR A1-LIKE"/>
    <property type="match status" value="1"/>
</dbReference>
<evidence type="ECO:0000313" key="17">
    <source>
        <dbReference type="EMBL" id="GCB69356.1"/>
    </source>
</evidence>
<keyword evidence="8" id="KW-0564">Palmitate</keyword>
<evidence type="ECO:0000256" key="10">
    <source>
        <dbReference type="ARBA" id="ARBA00023170"/>
    </source>
</evidence>
<dbReference type="STRING" id="75743.A0A401P8B1"/>
<comment type="function">
    <text evidence="14 15">Receptor for adenosine. The activity of this receptor is mediated by G proteins which inhibit adenylyl cyclase.</text>
</comment>
<evidence type="ECO:0000256" key="7">
    <source>
        <dbReference type="ARBA" id="ARBA00023136"/>
    </source>
</evidence>
<accession>A0A401P8B1</accession>
<keyword evidence="6 15" id="KW-0297">G-protein coupled receptor</keyword>
<evidence type="ECO:0000256" key="4">
    <source>
        <dbReference type="ARBA" id="ARBA00022692"/>
    </source>
</evidence>
<keyword evidence="18" id="KW-1185">Reference proteome</keyword>
<dbReference type="InterPro" id="IPR001634">
    <property type="entry name" value="Adenosn_rcpt"/>
</dbReference>
<dbReference type="OrthoDB" id="5984709at2759"/>
<dbReference type="GO" id="GO:0005886">
    <property type="term" value="C:plasma membrane"/>
    <property type="evidence" value="ECO:0007669"/>
    <property type="project" value="UniProtKB-SubCell"/>
</dbReference>
<feature type="transmembrane region" description="Helical" evidence="15">
    <location>
        <begin position="181"/>
        <end position="203"/>
    </location>
</feature>
<dbReference type="InterPro" id="IPR001068">
    <property type="entry name" value="Adeno_A1_rcpt"/>
</dbReference>
<comment type="similarity">
    <text evidence="15">Belongs to the G-protein coupled receptor 1 family.</text>
</comment>
<dbReference type="GO" id="GO:0001609">
    <property type="term" value="F:G protein-coupled adenosine receptor activity"/>
    <property type="evidence" value="ECO:0007669"/>
    <property type="project" value="UniProtKB-UniRule"/>
</dbReference>
<evidence type="ECO:0000256" key="6">
    <source>
        <dbReference type="ARBA" id="ARBA00023040"/>
    </source>
</evidence>
<evidence type="ECO:0000256" key="15">
    <source>
        <dbReference type="RuleBase" id="RU201114"/>
    </source>
</evidence>
<dbReference type="Gene3D" id="1.20.1070.10">
    <property type="entry name" value="Rhodopsin 7-helix transmembrane proteins"/>
    <property type="match status" value="1"/>
</dbReference>
<comment type="subcellular location">
    <subcellularLocation>
        <location evidence="1 15">Cell membrane</location>
        <topology evidence="1 15">Multi-pass membrane protein</topology>
    </subcellularLocation>
</comment>
<feature type="transmembrane region" description="Helical" evidence="15">
    <location>
        <begin position="232"/>
        <end position="256"/>
    </location>
</feature>
<evidence type="ECO:0000256" key="2">
    <source>
        <dbReference type="ARBA" id="ARBA00021736"/>
    </source>
</evidence>
<sequence>MSGSTESRDALDVVYIIVELLIAVASVLGNVLVCWAVKINRALRDTTFCFIVSLALADITVGALAIPMAITINLGLRTHFYSCLFITCILLTLTQSSILCLLAIAVDRYLRARIPTRYRIIVTQKRAWIAVGICWIASILIGLSPMFGWHNRRNIEVQKEELNSSCKYIKCNFTKVIRMDFMVYFSFFGCVLLPLLIMLGLYIEIFCIIRKQLNKVTNATESRRYFGKELRLAKSLALVLFLFAACWIPVNILNVIWYFCPWCKVPKIALYIGICLSHANSAVNTVIYAFRIKKFRKSFLQIWNKYILCKKDNLNMYNYDGHIVSEYNANSSV</sequence>
<dbReference type="CDD" id="cd14968">
    <property type="entry name" value="7tmA_Adenosine_R"/>
    <property type="match status" value="1"/>
</dbReference>
<evidence type="ECO:0000256" key="3">
    <source>
        <dbReference type="ARBA" id="ARBA00022475"/>
    </source>
</evidence>
<dbReference type="PRINTS" id="PR00237">
    <property type="entry name" value="GPCRRHODOPSN"/>
</dbReference>
<evidence type="ECO:0000259" key="16">
    <source>
        <dbReference type="PROSITE" id="PS50262"/>
    </source>
</evidence>
<feature type="domain" description="G-protein coupled receptors family 1 profile" evidence="16">
    <location>
        <begin position="29"/>
        <end position="288"/>
    </location>
</feature>
<keyword evidence="9 15" id="KW-1015">Disulfide bond</keyword>
<dbReference type="PANTHER" id="PTHR24246">
    <property type="entry name" value="OLFACTORY RECEPTOR AND ADENOSINE RECEPTOR"/>
    <property type="match status" value="1"/>
</dbReference>
<reference evidence="17 18" key="1">
    <citation type="journal article" date="2018" name="Nat. Ecol. Evol.">
        <title>Shark genomes provide insights into elasmobranch evolution and the origin of vertebrates.</title>
        <authorList>
            <person name="Hara Y"/>
            <person name="Yamaguchi K"/>
            <person name="Onimaru K"/>
            <person name="Kadota M"/>
            <person name="Koyanagi M"/>
            <person name="Keeley SD"/>
            <person name="Tatsumi K"/>
            <person name="Tanaka K"/>
            <person name="Motone F"/>
            <person name="Kageyama Y"/>
            <person name="Nozu R"/>
            <person name="Adachi N"/>
            <person name="Nishimura O"/>
            <person name="Nakagawa R"/>
            <person name="Tanegashima C"/>
            <person name="Kiyatake I"/>
            <person name="Matsumoto R"/>
            <person name="Murakumo K"/>
            <person name="Nishida K"/>
            <person name="Terakita A"/>
            <person name="Kuratani S"/>
            <person name="Sato K"/>
            <person name="Hyodo S Kuraku.S."/>
        </authorList>
    </citation>
    <scope>NUCLEOTIDE SEQUENCE [LARGE SCALE GENOMIC DNA]</scope>
</reference>
<evidence type="ECO:0000256" key="5">
    <source>
        <dbReference type="ARBA" id="ARBA00022989"/>
    </source>
</evidence>
<dbReference type="InterPro" id="IPR017452">
    <property type="entry name" value="GPCR_Rhodpsn_7TM"/>
</dbReference>
<dbReference type="EMBL" id="BFAA01007334">
    <property type="protein sequence ID" value="GCB69356.1"/>
    <property type="molecule type" value="Genomic_DNA"/>
</dbReference>
<dbReference type="SUPFAM" id="SSF81321">
    <property type="entry name" value="Family A G protein-coupled receptor-like"/>
    <property type="match status" value="1"/>
</dbReference>
<dbReference type="PRINTS" id="PR00424">
    <property type="entry name" value="ADENOSINER"/>
</dbReference>
<evidence type="ECO:0000256" key="9">
    <source>
        <dbReference type="ARBA" id="ARBA00023157"/>
    </source>
</evidence>
<feature type="transmembrane region" description="Helical" evidence="15">
    <location>
        <begin position="84"/>
        <end position="106"/>
    </location>
</feature>
<keyword evidence="10 15" id="KW-0675">Receptor</keyword>
<feature type="transmembrane region" description="Helical" evidence="15">
    <location>
        <begin position="127"/>
        <end position="147"/>
    </location>
</feature>
<evidence type="ECO:0000256" key="1">
    <source>
        <dbReference type="ARBA" id="ARBA00004651"/>
    </source>
</evidence>
<keyword evidence="7 15" id="KW-0472">Membrane</keyword>
<name>A0A401P8B1_SCYTO</name>
<keyword evidence="13" id="KW-0449">Lipoprotein</keyword>
<evidence type="ECO:0000256" key="13">
    <source>
        <dbReference type="ARBA" id="ARBA00023288"/>
    </source>
</evidence>
<protein>
    <recommendedName>
        <fullName evidence="2 15">Adenosine receptor A1</fullName>
    </recommendedName>
</protein>
<dbReference type="AlphaFoldDB" id="A0A401P8B1"/>
<comment type="caution">
    <text evidence="17">The sequence shown here is derived from an EMBL/GenBank/DDBJ whole genome shotgun (WGS) entry which is preliminary data.</text>
</comment>
<keyword evidence="3 15" id="KW-1003">Cell membrane</keyword>
<feature type="transmembrane region" description="Helical" evidence="15">
    <location>
        <begin position="13"/>
        <end position="36"/>
    </location>
</feature>
<feature type="transmembrane region" description="Helical" evidence="15">
    <location>
        <begin position="268"/>
        <end position="290"/>
    </location>
</feature>
<keyword evidence="11 15" id="KW-0325">Glycoprotein</keyword>